<evidence type="ECO:0000313" key="4">
    <source>
        <dbReference type="EMBL" id="GMH66196.1"/>
    </source>
</evidence>
<feature type="modified residue" description="Phosphohistidine" evidence="1">
    <location>
        <position position="161"/>
    </location>
</feature>
<dbReference type="InterPro" id="IPR008207">
    <property type="entry name" value="Sig_transdc_His_kin_Hpt_dom"/>
</dbReference>
<dbReference type="EMBL" id="BLQM01000120">
    <property type="protein sequence ID" value="GMH66196.1"/>
    <property type="molecule type" value="Genomic_DNA"/>
</dbReference>
<dbReference type="Pfam" id="PF01627">
    <property type="entry name" value="Hpt"/>
    <property type="match status" value="1"/>
</dbReference>
<dbReference type="GO" id="GO:0000160">
    <property type="term" value="P:phosphorelay signal transduction system"/>
    <property type="evidence" value="ECO:0007669"/>
    <property type="project" value="InterPro"/>
</dbReference>
<gene>
    <name evidence="4" type="ORF">TL16_g04377</name>
</gene>
<accession>A0A9W7A8Q7</accession>
<dbReference type="PROSITE" id="PS50894">
    <property type="entry name" value="HPT"/>
    <property type="match status" value="1"/>
</dbReference>
<name>A0A9W7A8Q7_9STRA</name>
<evidence type="ECO:0000256" key="2">
    <source>
        <dbReference type="SAM" id="MobiDB-lite"/>
    </source>
</evidence>
<dbReference type="InterPro" id="IPR036641">
    <property type="entry name" value="HPT_dom_sf"/>
</dbReference>
<feature type="region of interest" description="Disordered" evidence="2">
    <location>
        <begin position="1"/>
        <end position="49"/>
    </location>
</feature>
<feature type="domain" description="HPt" evidence="3">
    <location>
        <begin position="120"/>
        <end position="218"/>
    </location>
</feature>
<reference evidence="5" key="1">
    <citation type="journal article" date="2023" name="Commun. Biol.">
        <title>Genome analysis of Parmales, the sister group of diatoms, reveals the evolutionary specialization of diatoms from phago-mixotrophs to photoautotrophs.</title>
        <authorList>
            <person name="Ban H."/>
            <person name="Sato S."/>
            <person name="Yoshikawa S."/>
            <person name="Yamada K."/>
            <person name="Nakamura Y."/>
            <person name="Ichinomiya M."/>
            <person name="Sato N."/>
            <person name="Blanc-Mathieu R."/>
            <person name="Endo H."/>
            <person name="Kuwata A."/>
            <person name="Ogata H."/>
        </authorList>
    </citation>
    <scope>NUCLEOTIDE SEQUENCE [LARGE SCALE GENOMIC DNA]</scope>
</reference>
<dbReference type="SUPFAM" id="SSF47226">
    <property type="entry name" value="Histidine-containing phosphotransfer domain, HPT domain"/>
    <property type="match status" value="1"/>
</dbReference>
<evidence type="ECO:0000259" key="3">
    <source>
        <dbReference type="PROSITE" id="PS50894"/>
    </source>
</evidence>
<organism evidence="4 5">
    <name type="scientific">Triparma laevis f. inornata</name>
    <dbReference type="NCBI Taxonomy" id="1714386"/>
    <lineage>
        <taxon>Eukaryota</taxon>
        <taxon>Sar</taxon>
        <taxon>Stramenopiles</taxon>
        <taxon>Ochrophyta</taxon>
        <taxon>Bolidophyceae</taxon>
        <taxon>Parmales</taxon>
        <taxon>Triparmaceae</taxon>
        <taxon>Triparma</taxon>
    </lineage>
</organism>
<proteinExistence type="predicted"/>
<dbReference type="AlphaFoldDB" id="A0A9W7A8Q7"/>
<evidence type="ECO:0000256" key="1">
    <source>
        <dbReference type="PROSITE-ProRule" id="PRU00110"/>
    </source>
</evidence>
<dbReference type="Proteomes" id="UP001162640">
    <property type="component" value="Unassembled WGS sequence"/>
</dbReference>
<dbReference type="Gene3D" id="1.20.120.160">
    <property type="entry name" value="HPT domain"/>
    <property type="match status" value="1"/>
</dbReference>
<sequence length="230" mass="25044">MEVEDAKENLTTTVDPSLNPEPPPQPSFQASPDGTNAAINSSPTNIIPSDPNIVNANAQQFQQQQQVLQQQIESAPMQQMDQTPQPMGGMPLPQQAPPQLVQQELPIIHWDGGLEQCGGDEEFLRELLVDLWSEVQEQMNNIEALGQVTVIDYKRISQVAHAIKGAAANLMCSRMSSAAATLEAAASAINRKEGGPTMDDLQLLVPSFNALKADFMSFQQELVNLGMQLQ</sequence>
<comment type="caution">
    <text evidence="4">The sequence shown here is derived from an EMBL/GenBank/DDBJ whole genome shotgun (WGS) entry which is preliminary data.</text>
</comment>
<feature type="compositionally biased region" description="Polar residues" evidence="2">
    <location>
        <begin position="33"/>
        <end position="49"/>
    </location>
</feature>
<evidence type="ECO:0000313" key="5">
    <source>
        <dbReference type="Proteomes" id="UP001162640"/>
    </source>
</evidence>
<keyword evidence="1" id="KW-0597">Phosphoprotein</keyword>
<protein>
    <recommendedName>
        <fullName evidence="3">HPt domain-containing protein</fullName>
    </recommendedName>
</protein>